<feature type="compositionally biased region" description="Basic and acidic residues" evidence="1">
    <location>
        <begin position="33"/>
        <end position="54"/>
    </location>
</feature>
<proteinExistence type="predicted"/>
<evidence type="ECO:0000313" key="3">
    <source>
        <dbReference type="Proteomes" id="UP001605036"/>
    </source>
</evidence>
<dbReference type="EMBL" id="JBHFFA010000003">
    <property type="protein sequence ID" value="KAL2636421.1"/>
    <property type="molecule type" value="Genomic_DNA"/>
</dbReference>
<sequence>MFKEAQEWQVQRNLETSTEEKETTETEEEDDRHEDQKIRTNSNDRQELEKKGATKETTVQAEIRQEAKEVTGLGNCGATAKRTNKGKW</sequence>
<keyword evidence="3" id="KW-1185">Reference proteome</keyword>
<name>A0ABD1Z056_9MARC</name>
<protein>
    <submittedName>
        <fullName evidence="2">Uncharacterized protein</fullName>
    </submittedName>
</protein>
<feature type="region of interest" description="Disordered" evidence="1">
    <location>
        <begin position="1"/>
        <end position="60"/>
    </location>
</feature>
<accession>A0ABD1Z056</accession>
<reference evidence="2 3" key="1">
    <citation type="submission" date="2024-09" db="EMBL/GenBank/DDBJ databases">
        <title>Chromosome-scale assembly of Riccia fluitans.</title>
        <authorList>
            <person name="Paukszto L."/>
            <person name="Sawicki J."/>
            <person name="Karawczyk K."/>
            <person name="Piernik-Szablinska J."/>
            <person name="Szczecinska M."/>
            <person name="Mazdziarz M."/>
        </authorList>
    </citation>
    <scope>NUCLEOTIDE SEQUENCE [LARGE SCALE GENOMIC DNA]</scope>
    <source>
        <strain evidence="2">Rf_01</strain>
        <tissue evidence="2">Aerial parts of the thallus</tissue>
    </source>
</reference>
<gene>
    <name evidence="2" type="ORF">R1flu_007900</name>
</gene>
<dbReference type="AlphaFoldDB" id="A0ABD1Z056"/>
<comment type="caution">
    <text evidence="2">The sequence shown here is derived from an EMBL/GenBank/DDBJ whole genome shotgun (WGS) entry which is preliminary data.</text>
</comment>
<evidence type="ECO:0000256" key="1">
    <source>
        <dbReference type="SAM" id="MobiDB-lite"/>
    </source>
</evidence>
<organism evidence="2 3">
    <name type="scientific">Riccia fluitans</name>
    <dbReference type="NCBI Taxonomy" id="41844"/>
    <lineage>
        <taxon>Eukaryota</taxon>
        <taxon>Viridiplantae</taxon>
        <taxon>Streptophyta</taxon>
        <taxon>Embryophyta</taxon>
        <taxon>Marchantiophyta</taxon>
        <taxon>Marchantiopsida</taxon>
        <taxon>Marchantiidae</taxon>
        <taxon>Marchantiales</taxon>
        <taxon>Ricciaceae</taxon>
        <taxon>Riccia</taxon>
    </lineage>
</organism>
<dbReference type="Proteomes" id="UP001605036">
    <property type="component" value="Unassembled WGS sequence"/>
</dbReference>
<evidence type="ECO:0000313" key="2">
    <source>
        <dbReference type="EMBL" id="KAL2636421.1"/>
    </source>
</evidence>